<protein>
    <submittedName>
        <fullName evidence="2">Vacuolar-type H+-ATPase subunit I/STV1</fullName>
    </submittedName>
</protein>
<reference evidence="2 3" key="1">
    <citation type="submission" date="2020-08" db="EMBL/GenBank/DDBJ databases">
        <title>Genomic Encyclopedia of Type Strains, Phase IV (KMG-IV): sequencing the most valuable type-strain genomes for metagenomic binning, comparative biology and taxonomic classification.</title>
        <authorList>
            <person name="Goeker M."/>
        </authorList>
    </citation>
    <scope>NUCLEOTIDE SEQUENCE [LARGE SCALE GENOMIC DNA]</scope>
    <source>
        <strain evidence="2 3">DSM 22368</strain>
    </source>
</reference>
<name>A0A7X0MW36_9GAMM</name>
<dbReference type="InParanoid" id="A0A7X0MW36"/>
<keyword evidence="1" id="KW-1133">Transmembrane helix</keyword>
<sequence>MKNKLNIGVTSLILGALISIFTAMAHISCIYFGPACYKAQMAPPEIVQSAIDGTWLAPIGTLLVSFIFLLCAGYALSAAKLLKKLPFLKLAIYVISFICIIRGVATLPLSIAFPDMVSAFSIAAGVIWLLTGLLFFFGYRHSDTAA</sequence>
<feature type="transmembrane region" description="Helical" evidence="1">
    <location>
        <begin position="119"/>
        <end position="139"/>
    </location>
</feature>
<dbReference type="AlphaFoldDB" id="A0A7X0MW36"/>
<feature type="transmembrane region" description="Helical" evidence="1">
    <location>
        <begin position="90"/>
        <end position="113"/>
    </location>
</feature>
<dbReference type="Proteomes" id="UP000528457">
    <property type="component" value="Unassembled WGS sequence"/>
</dbReference>
<accession>A0A7X0MW36</accession>
<dbReference type="RefSeq" id="WP_166844559.1">
    <property type="nucleotide sequence ID" value="NZ_JAAONY010000002.1"/>
</dbReference>
<organism evidence="2 3">
    <name type="scientific">Pseudoteredinibacter isoporae</name>
    <dbReference type="NCBI Taxonomy" id="570281"/>
    <lineage>
        <taxon>Bacteria</taxon>
        <taxon>Pseudomonadati</taxon>
        <taxon>Pseudomonadota</taxon>
        <taxon>Gammaproteobacteria</taxon>
        <taxon>Cellvibrionales</taxon>
        <taxon>Cellvibrionaceae</taxon>
        <taxon>Pseudoteredinibacter</taxon>
    </lineage>
</organism>
<comment type="caution">
    <text evidence="2">The sequence shown here is derived from an EMBL/GenBank/DDBJ whole genome shotgun (WGS) entry which is preliminary data.</text>
</comment>
<proteinExistence type="predicted"/>
<feature type="transmembrane region" description="Helical" evidence="1">
    <location>
        <begin position="55"/>
        <end position="78"/>
    </location>
</feature>
<evidence type="ECO:0000256" key="1">
    <source>
        <dbReference type="SAM" id="Phobius"/>
    </source>
</evidence>
<gene>
    <name evidence="2" type="ORF">HNR48_002060</name>
</gene>
<evidence type="ECO:0000313" key="3">
    <source>
        <dbReference type="Proteomes" id="UP000528457"/>
    </source>
</evidence>
<keyword evidence="3" id="KW-1185">Reference proteome</keyword>
<feature type="transmembrane region" description="Helical" evidence="1">
    <location>
        <begin position="12"/>
        <end position="35"/>
    </location>
</feature>
<evidence type="ECO:0000313" key="2">
    <source>
        <dbReference type="EMBL" id="MBB6521775.1"/>
    </source>
</evidence>
<dbReference type="EMBL" id="JACHHT010000002">
    <property type="protein sequence ID" value="MBB6521775.1"/>
    <property type="molecule type" value="Genomic_DNA"/>
</dbReference>
<keyword evidence="1" id="KW-0812">Transmembrane</keyword>
<keyword evidence="1" id="KW-0472">Membrane</keyword>